<dbReference type="InterPro" id="IPR000719">
    <property type="entry name" value="Prot_kinase_dom"/>
</dbReference>
<dbReference type="OrthoDB" id="10252171at2759"/>
<dbReference type="GO" id="GO:0004674">
    <property type="term" value="F:protein serine/threonine kinase activity"/>
    <property type="evidence" value="ECO:0007669"/>
    <property type="project" value="TreeGrafter"/>
</dbReference>
<evidence type="ECO:0000256" key="2">
    <source>
        <dbReference type="ARBA" id="ARBA00022840"/>
    </source>
</evidence>
<reference evidence="5" key="1">
    <citation type="journal article" date="2014" name="Genome Announc.">
        <title>Draft genome sequence of Rhodosporidium toruloides CECT1137, an oleaginous yeast of biotechnological interest.</title>
        <authorList>
            <person name="Morin N."/>
            <person name="Calcas X."/>
            <person name="Devillers H."/>
            <person name="Durrens P."/>
            <person name="Sherman D.J."/>
            <person name="Nicaud J.-M."/>
            <person name="Neuveglise C."/>
        </authorList>
    </citation>
    <scope>NUCLEOTIDE SEQUENCE</scope>
    <source>
        <strain evidence="5">CECT1137</strain>
    </source>
</reference>
<dbReference type="GO" id="GO:0005829">
    <property type="term" value="C:cytosol"/>
    <property type="evidence" value="ECO:0007669"/>
    <property type="project" value="TreeGrafter"/>
</dbReference>
<keyword evidence="2" id="KW-0067">ATP-binding</keyword>
<feature type="compositionally biased region" description="Polar residues" evidence="3">
    <location>
        <begin position="154"/>
        <end position="175"/>
    </location>
</feature>
<dbReference type="PANTHER" id="PTHR24346">
    <property type="entry name" value="MAP/MICROTUBULE AFFINITY-REGULATING KINASE"/>
    <property type="match status" value="1"/>
</dbReference>
<feature type="region of interest" description="Disordered" evidence="3">
    <location>
        <begin position="331"/>
        <end position="389"/>
    </location>
</feature>
<dbReference type="GO" id="GO:0005524">
    <property type="term" value="F:ATP binding"/>
    <property type="evidence" value="ECO:0007669"/>
    <property type="project" value="UniProtKB-KW"/>
</dbReference>
<dbReference type="Pfam" id="PF00069">
    <property type="entry name" value="Pkinase"/>
    <property type="match status" value="1"/>
</dbReference>
<dbReference type="Gene3D" id="3.30.200.20">
    <property type="entry name" value="Phosphorylase Kinase, domain 1"/>
    <property type="match status" value="1"/>
</dbReference>
<evidence type="ECO:0000313" key="5">
    <source>
        <dbReference type="EMBL" id="CDR47550.1"/>
    </source>
</evidence>
<dbReference type="InterPro" id="IPR008271">
    <property type="entry name" value="Ser/Thr_kinase_AS"/>
</dbReference>
<dbReference type="GO" id="GO:0045719">
    <property type="term" value="P:negative regulation of glycogen biosynthetic process"/>
    <property type="evidence" value="ECO:0007669"/>
    <property type="project" value="TreeGrafter"/>
</dbReference>
<feature type="compositionally biased region" description="Gly residues" evidence="3">
    <location>
        <begin position="237"/>
        <end position="253"/>
    </location>
</feature>
<feature type="region of interest" description="Disordered" evidence="3">
    <location>
        <begin position="401"/>
        <end position="645"/>
    </location>
</feature>
<dbReference type="SUPFAM" id="SSF56112">
    <property type="entry name" value="Protein kinase-like (PK-like)"/>
    <property type="match status" value="1"/>
</dbReference>
<dbReference type="EMBL" id="LK052949">
    <property type="protein sequence ID" value="CDR47550.1"/>
    <property type="molecule type" value="Genomic_DNA"/>
</dbReference>
<feature type="region of interest" description="Disordered" evidence="3">
    <location>
        <begin position="764"/>
        <end position="783"/>
    </location>
</feature>
<dbReference type="GO" id="GO:0005634">
    <property type="term" value="C:nucleus"/>
    <property type="evidence" value="ECO:0007669"/>
    <property type="project" value="TreeGrafter"/>
</dbReference>
<feature type="compositionally biased region" description="Polar residues" evidence="3">
    <location>
        <begin position="182"/>
        <end position="199"/>
    </location>
</feature>
<feature type="region of interest" description="Disordered" evidence="3">
    <location>
        <begin position="221"/>
        <end position="290"/>
    </location>
</feature>
<proteinExistence type="predicted"/>
<feature type="region of interest" description="Disordered" evidence="3">
    <location>
        <begin position="1"/>
        <end position="123"/>
    </location>
</feature>
<gene>
    <name evidence="5" type="ORF">RHTO0S_14e05138g</name>
</gene>
<organism evidence="5">
    <name type="scientific">Rhodotorula toruloides</name>
    <name type="common">Yeast</name>
    <name type="synonym">Rhodosporidium toruloides</name>
    <dbReference type="NCBI Taxonomy" id="5286"/>
    <lineage>
        <taxon>Eukaryota</taxon>
        <taxon>Fungi</taxon>
        <taxon>Dikarya</taxon>
        <taxon>Basidiomycota</taxon>
        <taxon>Pucciniomycotina</taxon>
        <taxon>Microbotryomycetes</taxon>
        <taxon>Sporidiobolales</taxon>
        <taxon>Sporidiobolaceae</taxon>
        <taxon>Rhodotorula</taxon>
    </lineage>
</organism>
<keyword evidence="1" id="KW-0547">Nucleotide-binding</keyword>
<feature type="compositionally biased region" description="Low complexity" evidence="3">
    <location>
        <begin position="266"/>
        <end position="278"/>
    </location>
</feature>
<sequence length="1056" mass="112132">MSPPPPPPAEAPRRPSFAPLSRQHSRSSSQIATLASLALSPVTPTTPLPFASGSRDRARERRSTGGSTASVERRRGEAIESSEDGSDADERSADGRGRVSASADGAAGGMSRSTSSKSIKDRRSTFPSAIAALNVLPTVESDPASPAASSSPATSVHQNASRPSSGTSSPVTSLPPTDPATPAQSSFPSTSTSLAQFIQQKRRQASAPYFASARSQSLFSPGAGFSLGPSSTNAGAGPSGYSGSWGSGAGGTRAAGEIEAGASQISPRLASASLPPSRNRSRASSRRATATGGVLSLQTFGLSAPFSEAHGLEDSGLVPTPTTEEWRVLGSELSELASMRAREEKGRMECEAEKGEAGAAEPDEEQRKPRWKRWPSLQDDASSDDEEDNFALSLSLSKYGKYKHGHQLPHTPPDRSRSNSPSNKPKDDAHPSRPAPSTYKSSFSYTSTGSGVTGGFTSHSNTNSISSITGTHPVRSPLTDPLPSIDTFEPTHRKGQKSDPSLALSHVTAESTSTHQRPALSRGSLSSATGSLSSTSPPRSLDSSTNGTATPASTEDSDRTVELAQPRPTKPHGLPSLPLPPSVFRSLEEGEPSLRDTGLATPPSVAATPFDGDPFASTAPASASLPPTPYIAPPSGDDSQDVAGRSGAAVDLDWTKPLGPVDPRTYSAVTGARDIRSFVCDEEEAGKGAYGSVRRAREKGKDGKPVGPELIIKYVIKQRILADCWKKHKILGPIPIEVHVLDHLRRVPYEPRPRLNFLSKRRGRNGTITKKGTPVRRDSAPKLDLWTGGKDGGVVQTGHPNICPLLDYWEDSEFYFLVMPQATASPTSDPDSHPRHGQDLFDYVDAHPDGLPPRDIHRILSQVADAVWFLHEHQIVHRDIKDENVTLDADGNVRLIDFGSAAYVKEGRKFDTFSGTLDFAAPEVLKGARYGGKEQDIWALGVLGYVLICGECPFWSPDEAMQGISSDTRAYAAMRSKISSSTSSSASSSSSTSDEPSTFSVADAVDLVMRCLEIDPANRPSADMICDHAFLVGQKEGWRGSRGWVNPRDEAEEAED</sequence>
<feature type="compositionally biased region" description="Low complexity" evidence="3">
    <location>
        <begin position="616"/>
        <end position="625"/>
    </location>
</feature>
<dbReference type="SMART" id="SM00220">
    <property type="entry name" value="S_TKc"/>
    <property type="match status" value="1"/>
</dbReference>
<feature type="compositionally biased region" description="Pro residues" evidence="3">
    <location>
        <begin position="1"/>
        <end position="10"/>
    </location>
</feature>
<feature type="compositionally biased region" description="Low complexity" evidence="3">
    <location>
        <begin position="519"/>
        <end position="545"/>
    </location>
</feature>
<feature type="compositionally biased region" description="Low complexity" evidence="3">
    <location>
        <begin position="437"/>
        <end position="472"/>
    </location>
</feature>
<feature type="compositionally biased region" description="Basic and acidic residues" evidence="3">
    <location>
        <begin position="54"/>
        <end position="63"/>
    </location>
</feature>
<dbReference type="Gene3D" id="1.10.510.10">
    <property type="entry name" value="Transferase(Phosphotransferase) domain 1"/>
    <property type="match status" value="1"/>
</dbReference>
<feature type="compositionally biased region" description="Basic and acidic residues" evidence="3">
    <location>
        <begin position="340"/>
        <end position="356"/>
    </location>
</feature>
<evidence type="ECO:0000259" key="4">
    <source>
        <dbReference type="PROSITE" id="PS50011"/>
    </source>
</evidence>
<dbReference type="PANTHER" id="PTHR24346:SF51">
    <property type="entry name" value="PAS DOMAIN-CONTAINING SERINE_THREONINE-PROTEIN KINASE"/>
    <property type="match status" value="1"/>
</dbReference>
<feature type="domain" description="Protein kinase" evidence="4">
    <location>
        <begin position="679"/>
        <end position="1031"/>
    </location>
</feature>
<dbReference type="AlphaFoldDB" id="A0A061BC81"/>
<feature type="region of interest" description="Disordered" evidence="3">
    <location>
        <begin position="140"/>
        <end position="200"/>
    </location>
</feature>
<accession>A0A061BC81</accession>
<name>A0A061BC81_RHOTO</name>
<evidence type="ECO:0000256" key="1">
    <source>
        <dbReference type="ARBA" id="ARBA00022741"/>
    </source>
</evidence>
<dbReference type="PROSITE" id="PS50011">
    <property type="entry name" value="PROTEIN_KINASE_DOM"/>
    <property type="match status" value="1"/>
</dbReference>
<feature type="compositionally biased region" description="Low complexity" evidence="3">
    <location>
        <begin position="143"/>
        <end position="153"/>
    </location>
</feature>
<dbReference type="InterPro" id="IPR011009">
    <property type="entry name" value="Kinase-like_dom_sf"/>
</dbReference>
<dbReference type="GO" id="GO:0035556">
    <property type="term" value="P:intracellular signal transduction"/>
    <property type="evidence" value="ECO:0007669"/>
    <property type="project" value="TreeGrafter"/>
</dbReference>
<evidence type="ECO:0000256" key="3">
    <source>
        <dbReference type="SAM" id="MobiDB-lite"/>
    </source>
</evidence>
<dbReference type="PROSITE" id="PS00108">
    <property type="entry name" value="PROTEIN_KINASE_ST"/>
    <property type="match status" value="1"/>
</dbReference>
<protein>
    <submittedName>
        <fullName evidence="5">RHTO0S14e05138g1_1</fullName>
    </submittedName>
</protein>
<feature type="compositionally biased region" description="Basic and acidic residues" evidence="3">
    <location>
        <begin position="88"/>
        <end position="97"/>
    </location>
</feature>
<feature type="compositionally biased region" description="Low complexity" evidence="3">
    <location>
        <begin position="98"/>
        <end position="113"/>
    </location>
</feature>